<proteinExistence type="predicted"/>
<dbReference type="InterPro" id="IPR003795">
    <property type="entry name" value="DUF192"/>
</dbReference>
<dbReference type="PANTHER" id="PTHR37953:SF1">
    <property type="entry name" value="UPF0127 PROTEIN MJ1496"/>
    <property type="match status" value="1"/>
</dbReference>
<evidence type="ECO:0000313" key="1">
    <source>
        <dbReference type="EMBL" id="CAA9423857.1"/>
    </source>
</evidence>
<dbReference type="AlphaFoldDB" id="A0A6J4PZ94"/>
<accession>A0A6J4PZ94</accession>
<dbReference type="Pfam" id="PF02643">
    <property type="entry name" value="DUF192"/>
    <property type="match status" value="1"/>
</dbReference>
<protein>
    <submittedName>
        <fullName evidence="1">FIG007785: exported protein</fullName>
    </submittedName>
</protein>
<dbReference type="Gene3D" id="2.60.120.1140">
    <property type="entry name" value="Protein of unknown function DUF192"/>
    <property type="match status" value="1"/>
</dbReference>
<sequence length="152" mass="16148">MLRLALPMLLVVSGVARAECRDDRLNLTGGFGEAHFTVRVADDPAERAQGLMHVESMATLEGMLFAYDEPQSVSFWMENTLIPLDMLFAGADGTILAIHENAVPMDRTPIPGGDGVQYVLEINGGLAETLGIEPGDVLQHPAIEAGEAGACS</sequence>
<dbReference type="InterPro" id="IPR038695">
    <property type="entry name" value="Saro_0823-like_sf"/>
</dbReference>
<gene>
    <name evidence="1" type="ORF">AVDCRST_MAG15-2365</name>
</gene>
<reference evidence="1" key="1">
    <citation type="submission" date="2020-02" db="EMBL/GenBank/DDBJ databases">
        <authorList>
            <person name="Meier V. D."/>
        </authorList>
    </citation>
    <scope>NUCLEOTIDE SEQUENCE</scope>
    <source>
        <strain evidence="1">AVDCRST_MAG15</strain>
    </source>
</reference>
<name>A0A6J4PZ94_9RHOB</name>
<organism evidence="1">
    <name type="scientific">uncultured Rubellimicrobium sp</name>
    <dbReference type="NCBI Taxonomy" id="543078"/>
    <lineage>
        <taxon>Bacteria</taxon>
        <taxon>Pseudomonadati</taxon>
        <taxon>Pseudomonadota</taxon>
        <taxon>Alphaproteobacteria</taxon>
        <taxon>Rhodobacterales</taxon>
        <taxon>Roseobacteraceae</taxon>
        <taxon>Rubellimicrobium</taxon>
        <taxon>environmental samples</taxon>
    </lineage>
</organism>
<dbReference type="PANTHER" id="PTHR37953">
    <property type="entry name" value="UPF0127 PROTEIN MJ1496"/>
    <property type="match status" value="1"/>
</dbReference>
<dbReference type="EMBL" id="CADCUU010000354">
    <property type="protein sequence ID" value="CAA9423857.1"/>
    <property type="molecule type" value="Genomic_DNA"/>
</dbReference>